<dbReference type="Proteomes" id="UP000394068">
    <property type="component" value="Unassembled WGS sequence"/>
</dbReference>
<dbReference type="SUPFAM" id="SSF75304">
    <property type="entry name" value="Amidase signature (AS) enzymes"/>
    <property type="match status" value="1"/>
</dbReference>
<organism evidence="2 3">
    <name type="scientific">Streptococcus pseudoporcinus</name>
    <dbReference type="NCBI Taxonomy" id="361101"/>
    <lineage>
        <taxon>Bacteria</taxon>
        <taxon>Bacillati</taxon>
        <taxon>Bacillota</taxon>
        <taxon>Bacilli</taxon>
        <taxon>Lactobacillales</taxon>
        <taxon>Streptococcaceae</taxon>
        <taxon>Streptococcus</taxon>
    </lineage>
</organism>
<accession>A0A4U9XQA5</accession>
<dbReference type="EC" id="3.5.2.12" evidence="2"/>
<dbReference type="Pfam" id="PF01425">
    <property type="entry name" value="Amidase"/>
    <property type="match status" value="1"/>
</dbReference>
<evidence type="ECO:0000313" key="2">
    <source>
        <dbReference type="EMBL" id="VTS15349.1"/>
    </source>
</evidence>
<dbReference type="Gene3D" id="3.90.1300.10">
    <property type="entry name" value="Amidase signature (AS) domain"/>
    <property type="match status" value="1"/>
</dbReference>
<evidence type="ECO:0000259" key="1">
    <source>
        <dbReference type="Pfam" id="PF01425"/>
    </source>
</evidence>
<keyword evidence="2" id="KW-0378">Hydrolase</keyword>
<proteinExistence type="predicted"/>
<dbReference type="AlphaFoldDB" id="A0A4U9XQA5"/>
<dbReference type="NCBIfam" id="NF005099">
    <property type="entry name" value="PRK06529.1"/>
    <property type="match status" value="1"/>
</dbReference>
<dbReference type="GO" id="GO:0012505">
    <property type="term" value="C:endomembrane system"/>
    <property type="evidence" value="ECO:0007669"/>
    <property type="project" value="TreeGrafter"/>
</dbReference>
<dbReference type="InterPro" id="IPR023631">
    <property type="entry name" value="Amidase_dom"/>
</dbReference>
<dbReference type="PANTHER" id="PTHR43372">
    <property type="entry name" value="FATTY-ACID AMIDE HYDROLASE"/>
    <property type="match status" value="1"/>
</dbReference>
<dbReference type="RefSeq" id="WP_077321883.1">
    <property type="nucleotide sequence ID" value="NZ_CABEHT010000001.1"/>
</dbReference>
<sequence>MKTFKDATEMAHAVRTHRVTPLELVEETIAQANKHNPNLNAIVSRRYEEAREEARTRDFSNLPFAGVPIFIKDLGQNLTGSLATSGSALFQKNYARVTSRYVQKLQDLGFIILGTTNVPEFGFKNISDSKANGAVNLPFDLSRNAGGSSGGAAALMTSGITVISAASDGGGSIRIPASFNGLIGLKPSRGRIPTGPDSYRGWQGASVHFALTKSVRDTKTFLFHMQECQFEGPFPLPLLSEDALFDAKTSPLTIAILSKEVDGRPFSDEVNRALEETANFLEKKGHTVTWLASLPLDMDALIDSYYFMNAAETAAMFDEIKQALGRSLTKNDMETMTWAIYQAGQNLKAKDYSKVISEWDLYSASMARFHKEYDLLITPTTHDIAPKHGQLDPDSDLMAKLAQAESYSSKEQLQLVKEMFKKGLALNPYTPLANLTGQPAITLPLSLVNHNYPLGIQFMAAKGREDLLLQVASLFEEAGRFKMKI</sequence>
<dbReference type="GO" id="GO:0019874">
    <property type="term" value="F:6-aminohexanoate-cyclic-dimer hydrolase activity"/>
    <property type="evidence" value="ECO:0007669"/>
    <property type="project" value="UniProtKB-EC"/>
</dbReference>
<protein>
    <submittedName>
        <fullName evidence="2">Amidase</fullName>
        <ecNumber evidence="2">3.5.2.12</ecNumber>
    </submittedName>
</protein>
<evidence type="ECO:0000313" key="3">
    <source>
        <dbReference type="Proteomes" id="UP000394068"/>
    </source>
</evidence>
<feature type="domain" description="Amidase" evidence="1">
    <location>
        <begin position="23"/>
        <end position="469"/>
    </location>
</feature>
<dbReference type="InterPro" id="IPR052739">
    <property type="entry name" value="FAAH2"/>
</dbReference>
<dbReference type="InterPro" id="IPR036928">
    <property type="entry name" value="AS_sf"/>
</dbReference>
<gene>
    <name evidence="2" type="primary">nylA_2</name>
    <name evidence="2" type="ORF">NCTC5386_01357</name>
</gene>
<reference evidence="2 3" key="1">
    <citation type="submission" date="2019-05" db="EMBL/GenBank/DDBJ databases">
        <authorList>
            <consortium name="Pathogen Informatics"/>
        </authorList>
    </citation>
    <scope>NUCLEOTIDE SEQUENCE [LARGE SCALE GENOMIC DNA]</scope>
    <source>
        <strain evidence="2 3">NCTC5386</strain>
    </source>
</reference>
<dbReference type="EMBL" id="CABEHT010000001">
    <property type="protein sequence ID" value="VTS15349.1"/>
    <property type="molecule type" value="Genomic_DNA"/>
</dbReference>
<name>A0A4U9XQA5_9STRE</name>
<dbReference type="PANTHER" id="PTHR43372:SF4">
    <property type="entry name" value="FATTY-ACID AMIDE HYDROLASE 2"/>
    <property type="match status" value="1"/>
</dbReference>